<evidence type="ECO:0000256" key="4">
    <source>
        <dbReference type="ARBA" id="ARBA00022777"/>
    </source>
</evidence>
<dbReference type="GO" id="GO:0004674">
    <property type="term" value="F:protein serine/threonine kinase activity"/>
    <property type="evidence" value="ECO:0007669"/>
    <property type="project" value="UniProtKB-KW"/>
</dbReference>
<dbReference type="PROSITE" id="PS00108">
    <property type="entry name" value="PROTEIN_KINASE_ST"/>
    <property type="match status" value="1"/>
</dbReference>
<gene>
    <name evidence="9" type="ORF">K450DRAFT_175856</name>
</gene>
<evidence type="ECO:0000259" key="8">
    <source>
        <dbReference type="PROSITE" id="PS50011"/>
    </source>
</evidence>
<dbReference type="FunFam" id="1.10.510.10:FF:000224">
    <property type="entry name" value="serine/threonine-protein kinase mph1 isoform X1"/>
    <property type="match status" value="1"/>
</dbReference>
<feature type="domain" description="Protein kinase" evidence="8">
    <location>
        <begin position="6"/>
        <end position="282"/>
    </location>
</feature>
<dbReference type="GO" id="GO:0005634">
    <property type="term" value="C:nucleus"/>
    <property type="evidence" value="ECO:0007669"/>
    <property type="project" value="TreeGrafter"/>
</dbReference>
<evidence type="ECO:0000256" key="2">
    <source>
        <dbReference type="ARBA" id="ARBA00022679"/>
    </source>
</evidence>
<comment type="caution">
    <text evidence="9">The sequence shown here is derived from an EMBL/GenBank/DDBJ whole genome shotgun (WGS) entry which is preliminary data.</text>
</comment>
<evidence type="ECO:0000256" key="7">
    <source>
        <dbReference type="RuleBase" id="RU000304"/>
    </source>
</evidence>
<dbReference type="Gene3D" id="3.30.200.20">
    <property type="entry name" value="Phosphorylase Kinase, domain 1"/>
    <property type="match status" value="1"/>
</dbReference>
<keyword evidence="2" id="KW-0808">Transferase</keyword>
<feature type="non-terminal residue" evidence="9">
    <location>
        <position position="1"/>
    </location>
</feature>
<dbReference type="InterPro" id="IPR011009">
    <property type="entry name" value="Kinase-like_dom_sf"/>
</dbReference>
<dbReference type="EMBL" id="MU620925">
    <property type="protein sequence ID" value="KAI8578868.1"/>
    <property type="molecule type" value="Genomic_DNA"/>
</dbReference>
<keyword evidence="5 6" id="KW-0067">ATP-binding</keyword>
<dbReference type="GeneID" id="75909578"/>
<dbReference type="Gene3D" id="1.10.510.10">
    <property type="entry name" value="Transferase(Phosphotransferase) domain 1"/>
    <property type="match status" value="1"/>
</dbReference>
<dbReference type="PROSITE" id="PS00107">
    <property type="entry name" value="PROTEIN_KINASE_ATP"/>
    <property type="match status" value="1"/>
</dbReference>
<sequence length="322" mass="36728">VNKHWYTVLDQLGKGGTGRVWRVMSHTHHRVFALKHVSLADVDSEATISSYINEIRLLERLSGHSRIVKLYDYEVNQQNGYIQMILECGELDMNTLLAKQQGKPINLNFIRMYWEQMLEAVHAIHQQKIVHSDLKPANFILVQGALKLIDFGIAKAIPNDTTNIQRDIQVGTLNYMSPEAIKDSQAGQHGGREMMKLGRPSDVWSLGCILYQMVYGRTPFHHVKGMWQKLACISNPSHEIEFPKVANGVRVEADLLNVMKYCLQRDPKQRKTIPQLLKDPFIKPDQVLKKLYEHAYKQGSAGQPLDADSMDKVIEVCGIHHL</sequence>
<dbReference type="PANTHER" id="PTHR22974:SF21">
    <property type="entry name" value="DUAL SPECIFICITY PROTEIN KINASE TTK"/>
    <property type="match status" value="1"/>
</dbReference>
<dbReference type="PROSITE" id="PS50011">
    <property type="entry name" value="PROTEIN_KINASE_DOM"/>
    <property type="match status" value="1"/>
</dbReference>
<evidence type="ECO:0000256" key="6">
    <source>
        <dbReference type="PROSITE-ProRule" id="PRU10141"/>
    </source>
</evidence>
<dbReference type="GO" id="GO:0098813">
    <property type="term" value="P:nuclear chromosome segregation"/>
    <property type="evidence" value="ECO:0007669"/>
    <property type="project" value="UniProtKB-ARBA"/>
</dbReference>
<evidence type="ECO:0000256" key="1">
    <source>
        <dbReference type="ARBA" id="ARBA00022527"/>
    </source>
</evidence>
<accession>A0AAD5HED2</accession>
<organism evidence="9 10">
    <name type="scientific">Umbelopsis ramanniana AG</name>
    <dbReference type="NCBI Taxonomy" id="1314678"/>
    <lineage>
        <taxon>Eukaryota</taxon>
        <taxon>Fungi</taxon>
        <taxon>Fungi incertae sedis</taxon>
        <taxon>Mucoromycota</taxon>
        <taxon>Mucoromycotina</taxon>
        <taxon>Umbelopsidomycetes</taxon>
        <taxon>Umbelopsidales</taxon>
        <taxon>Umbelopsidaceae</taxon>
        <taxon>Umbelopsis</taxon>
    </lineage>
</organism>
<keyword evidence="10" id="KW-1185">Reference proteome</keyword>
<dbReference type="InterPro" id="IPR000719">
    <property type="entry name" value="Prot_kinase_dom"/>
</dbReference>
<reference evidence="9" key="2">
    <citation type="journal article" date="2022" name="Proc. Natl. Acad. Sci. U.S.A.">
        <title>Diploid-dominant life cycles characterize the early evolution of Fungi.</title>
        <authorList>
            <person name="Amses K.R."/>
            <person name="Simmons D.R."/>
            <person name="Longcore J.E."/>
            <person name="Mondo S.J."/>
            <person name="Seto K."/>
            <person name="Jeronimo G.H."/>
            <person name="Bonds A.E."/>
            <person name="Quandt C.A."/>
            <person name="Davis W.J."/>
            <person name="Chang Y."/>
            <person name="Federici B.A."/>
            <person name="Kuo A."/>
            <person name="LaButti K."/>
            <person name="Pangilinan J."/>
            <person name="Andreopoulos W."/>
            <person name="Tritt A."/>
            <person name="Riley R."/>
            <person name="Hundley H."/>
            <person name="Johnson J."/>
            <person name="Lipzen A."/>
            <person name="Barry K."/>
            <person name="Lang B.F."/>
            <person name="Cuomo C.A."/>
            <person name="Buchler N.E."/>
            <person name="Grigoriev I.V."/>
            <person name="Spatafora J.W."/>
            <person name="Stajich J.E."/>
            <person name="James T.Y."/>
        </authorList>
    </citation>
    <scope>NUCLEOTIDE SEQUENCE</scope>
    <source>
        <strain evidence="9">AG</strain>
    </source>
</reference>
<evidence type="ECO:0000256" key="3">
    <source>
        <dbReference type="ARBA" id="ARBA00022741"/>
    </source>
</evidence>
<dbReference type="FunFam" id="3.30.200.20:FF:000131">
    <property type="entry name" value="Dual specificity protein kinase TTK"/>
    <property type="match status" value="1"/>
</dbReference>
<dbReference type="InterPro" id="IPR017441">
    <property type="entry name" value="Protein_kinase_ATP_BS"/>
</dbReference>
<dbReference type="PANTHER" id="PTHR22974">
    <property type="entry name" value="MIXED LINEAGE PROTEIN KINASE"/>
    <property type="match status" value="1"/>
</dbReference>
<feature type="binding site" evidence="6">
    <location>
        <position position="35"/>
    </location>
    <ligand>
        <name>ATP</name>
        <dbReference type="ChEBI" id="CHEBI:30616"/>
    </ligand>
</feature>
<dbReference type="GO" id="GO:0004712">
    <property type="term" value="F:protein serine/threonine/tyrosine kinase activity"/>
    <property type="evidence" value="ECO:0007669"/>
    <property type="project" value="TreeGrafter"/>
</dbReference>
<dbReference type="GO" id="GO:0033316">
    <property type="term" value="P:meiotic spindle assembly checkpoint signaling"/>
    <property type="evidence" value="ECO:0007669"/>
    <property type="project" value="TreeGrafter"/>
</dbReference>
<evidence type="ECO:0000256" key="5">
    <source>
        <dbReference type="ARBA" id="ARBA00022840"/>
    </source>
</evidence>
<proteinExistence type="inferred from homology"/>
<protein>
    <recommendedName>
        <fullName evidence="8">Protein kinase domain-containing protein</fullName>
    </recommendedName>
</protein>
<dbReference type="GO" id="GO:0007094">
    <property type="term" value="P:mitotic spindle assembly checkpoint signaling"/>
    <property type="evidence" value="ECO:0007669"/>
    <property type="project" value="TreeGrafter"/>
</dbReference>
<dbReference type="Pfam" id="PF00069">
    <property type="entry name" value="Pkinase"/>
    <property type="match status" value="1"/>
</dbReference>
<dbReference type="SUPFAM" id="SSF56112">
    <property type="entry name" value="Protein kinase-like (PK-like)"/>
    <property type="match status" value="1"/>
</dbReference>
<dbReference type="GO" id="GO:0000776">
    <property type="term" value="C:kinetochore"/>
    <property type="evidence" value="ECO:0007669"/>
    <property type="project" value="TreeGrafter"/>
</dbReference>
<reference evidence="9" key="1">
    <citation type="submission" date="2021-06" db="EMBL/GenBank/DDBJ databases">
        <authorList>
            <consortium name="DOE Joint Genome Institute"/>
            <person name="Mondo S.J."/>
            <person name="Amses K.R."/>
            <person name="Simmons D.R."/>
            <person name="Longcore J.E."/>
            <person name="Seto K."/>
            <person name="Alves G.H."/>
            <person name="Bonds A.E."/>
            <person name="Quandt C.A."/>
            <person name="Davis W.J."/>
            <person name="Chang Y."/>
            <person name="Letcher P.M."/>
            <person name="Powell M.J."/>
            <person name="Kuo A."/>
            <person name="Labutti K."/>
            <person name="Pangilinan J."/>
            <person name="Andreopoulos W."/>
            <person name="Tritt A."/>
            <person name="Riley R."/>
            <person name="Hundley H."/>
            <person name="Johnson J."/>
            <person name="Lipzen A."/>
            <person name="Barry K."/>
            <person name="Berbee M.L."/>
            <person name="Buchler N.E."/>
            <person name="Grigoriev I.V."/>
            <person name="Spatafora J.W."/>
            <person name="Stajich J.E."/>
            <person name="James T.Y."/>
        </authorList>
    </citation>
    <scope>NUCLEOTIDE SEQUENCE</scope>
    <source>
        <strain evidence="9">AG</strain>
    </source>
</reference>
<name>A0AAD5HED2_UMBRA</name>
<dbReference type="AlphaFoldDB" id="A0AAD5HED2"/>
<dbReference type="SMART" id="SM00220">
    <property type="entry name" value="S_TKc"/>
    <property type="match status" value="1"/>
</dbReference>
<dbReference type="InterPro" id="IPR008271">
    <property type="entry name" value="Ser/Thr_kinase_AS"/>
</dbReference>
<dbReference type="InterPro" id="IPR027084">
    <property type="entry name" value="Mps1_cat"/>
</dbReference>
<dbReference type="Proteomes" id="UP001206595">
    <property type="component" value="Unassembled WGS sequence"/>
</dbReference>
<dbReference type="RefSeq" id="XP_051443872.1">
    <property type="nucleotide sequence ID" value="XM_051584228.1"/>
</dbReference>
<dbReference type="GO" id="GO:0005524">
    <property type="term" value="F:ATP binding"/>
    <property type="evidence" value="ECO:0007669"/>
    <property type="project" value="UniProtKB-UniRule"/>
</dbReference>
<keyword evidence="3 6" id="KW-0547">Nucleotide-binding</keyword>
<dbReference type="GO" id="GO:0034501">
    <property type="term" value="P:protein localization to kinetochore"/>
    <property type="evidence" value="ECO:0007669"/>
    <property type="project" value="TreeGrafter"/>
</dbReference>
<keyword evidence="1 7" id="KW-0723">Serine/threonine-protein kinase</keyword>
<comment type="similarity">
    <text evidence="7">Belongs to the protein kinase superfamily.</text>
</comment>
<evidence type="ECO:0000313" key="10">
    <source>
        <dbReference type="Proteomes" id="UP001206595"/>
    </source>
</evidence>
<keyword evidence="4" id="KW-0418">Kinase</keyword>
<evidence type="ECO:0000313" key="9">
    <source>
        <dbReference type="EMBL" id="KAI8578868.1"/>
    </source>
</evidence>
<dbReference type="CDD" id="cd14131">
    <property type="entry name" value="PKc_Mps1"/>
    <property type="match status" value="1"/>
</dbReference>